<organism evidence="5 6">
    <name type="scientific">Azospirillum argentinense</name>
    <dbReference type="NCBI Taxonomy" id="2970906"/>
    <lineage>
        <taxon>Bacteria</taxon>
        <taxon>Pseudomonadati</taxon>
        <taxon>Pseudomonadota</taxon>
        <taxon>Alphaproteobacteria</taxon>
        <taxon>Rhodospirillales</taxon>
        <taxon>Azospirillaceae</taxon>
        <taxon>Azospirillum</taxon>
    </lineage>
</organism>
<dbReference type="InterPro" id="IPR027785">
    <property type="entry name" value="UvrD-like_helicase_C"/>
</dbReference>
<keyword evidence="1" id="KW-0547">Nucleotide-binding</keyword>
<dbReference type="AlphaFoldDB" id="A0A060DI81"/>
<dbReference type="InterPro" id="IPR029493">
    <property type="entry name" value="RecD2-like_HHH"/>
</dbReference>
<name>A0A060DI81_9PROT</name>
<dbReference type="GO" id="GO:0005524">
    <property type="term" value="F:ATP binding"/>
    <property type="evidence" value="ECO:0007669"/>
    <property type="project" value="UniProtKB-KW"/>
</dbReference>
<dbReference type="PANTHER" id="PTHR43788">
    <property type="entry name" value="DNA2/NAM7 HELICASE FAMILY MEMBER"/>
    <property type="match status" value="1"/>
</dbReference>
<evidence type="ECO:0000313" key="5">
    <source>
        <dbReference type="EMBL" id="AIB12612.1"/>
    </source>
</evidence>
<protein>
    <submittedName>
        <fullName evidence="5">Uncharacterized protein</fullName>
    </submittedName>
</protein>
<sequence>MRVAVQTIVSERDFGTILSARVEDFGHPLEGDVIRVKASAGALVGRPAPGEVWDVEGEVRDTSWGPQIETTRAVRVMPSGRLVRDFLAAHAPGVGPERAEALWQRFGVSLGDVLSSEDSVPLLAPVLAPDRSNLAPRLAVACVRAWREAAAQTRAMTWLAERGVEDVRIAMRVAHILGPDAVERVADNPYMLVALLPWSKVDELGLQLLAEAGCHVPRRDPRRLVGAVDAVVKRMIADGHTAIPDEILRELVGRALGAAAGSPLLAEAVAAGERNGAIIPGQDVWRAPGCATMESAVAERLHGMLSPAYPSPVEMPTPKALAALLEDFVVDRRSLHPEQQEAVQILLRRPLGCLQGGAGVGKTTTIKAVCDLWERQGGKLVLCALAGKAALRLSQSTKRLAMTLARLLRQLEMRASTVEELSDRTLSKAERERSEKRLSGLAQITPKTLVVVDESSMVDLATIHALLRHMPQGARLLLVGDEAQLPPVGFGLVYHRLVADAAITARLSIVHRQGPKSGIPAAAAALRDGHVPVFADYVGIGEGVSMVEVDEADLPATVERVWCELGGRAGETLIVAATHKGGAGIEEMNRRLHARHVQTRSAAELKGHLGQWFSSHDPVVWLRNDYERGLFNGLLGHIVSIDCEQRSCLVQFDGYGEAHEIGRDDLIDLALAYAITCHRAQGSQVPSVVVPLYRSQVLDPSWLYTAVTRAERQVVLVGARAVLQEALARPWAARRRRVGFAWRGQ</sequence>
<dbReference type="GO" id="GO:0009338">
    <property type="term" value="C:exodeoxyribonuclease V complex"/>
    <property type="evidence" value="ECO:0007669"/>
    <property type="project" value="TreeGrafter"/>
</dbReference>
<evidence type="ECO:0000259" key="4">
    <source>
        <dbReference type="Pfam" id="PF14490"/>
    </source>
</evidence>
<dbReference type="RefSeq" id="WP_038529427.1">
    <property type="nucleotide sequence ID" value="NZ_CP007793.1"/>
</dbReference>
<dbReference type="EMBL" id="CP007793">
    <property type="protein sequence ID" value="AIB12612.1"/>
    <property type="molecule type" value="Genomic_DNA"/>
</dbReference>
<dbReference type="SUPFAM" id="SSF52540">
    <property type="entry name" value="P-loop containing nucleoside triphosphate hydrolases"/>
    <property type="match status" value="2"/>
</dbReference>
<dbReference type="Gene3D" id="3.40.50.300">
    <property type="entry name" value="P-loop containing nucleotide triphosphate hydrolases"/>
    <property type="match status" value="2"/>
</dbReference>
<feature type="domain" description="ATP-dependent RecD2 DNA helicase-like helix-hairpin-helix" evidence="4">
    <location>
        <begin position="152"/>
        <end position="241"/>
    </location>
</feature>
<dbReference type="CDD" id="cd17933">
    <property type="entry name" value="DEXSc_RecD-like"/>
    <property type="match status" value="1"/>
</dbReference>
<evidence type="ECO:0000256" key="1">
    <source>
        <dbReference type="ARBA" id="ARBA00022741"/>
    </source>
</evidence>
<dbReference type="PANTHER" id="PTHR43788:SF6">
    <property type="entry name" value="DNA HELICASE B"/>
    <property type="match status" value="1"/>
</dbReference>
<dbReference type="GO" id="GO:0017116">
    <property type="term" value="F:single-stranded DNA helicase activity"/>
    <property type="evidence" value="ECO:0007669"/>
    <property type="project" value="TreeGrafter"/>
</dbReference>
<accession>A0A060DI81</accession>
<dbReference type="Pfam" id="PF14490">
    <property type="entry name" value="HHH_RecD2"/>
    <property type="match status" value="1"/>
</dbReference>
<dbReference type="GO" id="GO:0006310">
    <property type="term" value="P:DNA recombination"/>
    <property type="evidence" value="ECO:0007669"/>
    <property type="project" value="TreeGrafter"/>
</dbReference>
<dbReference type="KEGG" id="abq:ABAZ39_11530"/>
<dbReference type="InterPro" id="IPR050534">
    <property type="entry name" value="Coronavir_polyprotein_1ab"/>
</dbReference>
<dbReference type="Pfam" id="PF13538">
    <property type="entry name" value="UvrD_C_2"/>
    <property type="match status" value="1"/>
</dbReference>
<reference evidence="5 6" key="1">
    <citation type="journal article" date="2014" name="Genome Announc.">
        <title>Complete Genome Sequence of the Model Rhizosphere Strain Azospirillum brasilense Az39, Successfully Applied in Agriculture.</title>
        <authorList>
            <person name="Rivera D."/>
            <person name="Revale S."/>
            <person name="Molina R."/>
            <person name="Gualpa J."/>
            <person name="Puente M."/>
            <person name="Maroniche G."/>
            <person name="Paris G."/>
            <person name="Baker D."/>
            <person name="Clavijo B."/>
            <person name="McLay K."/>
            <person name="Spaepen S."/>
            <person name="Perticari A."/>
            <person name="Vazquez M."/>
            <person name="Wisniewski-Dye F."/>
            <person name="Watkins C."/>
            <person name="Martinez-Abarca F."/>
            <person name="Vanderleyden J."/>
            <person name="Cassan F."/>
        </authorList>
    </citation>
    <scope>NUCLEOTIDE SEQUENCE [LARGE SCALE GENOMIC DNA]</scope>
    <source>
        <strain evidence="5 6">Az39</strain>
    </source>
</reference>
<dbReference type="CDD" id="cd18809">
    <property type="entry name" value="SF1_C_RecD"/>
    <property type="match status" value="1"/>
</dbReference>
<keyword evidence="2" id="KW-0067">ATP-binding</keyword>
<evidence type="ECO:0000256" key="2">
    <source>
        <dbReference type="ARBA" id="ARBA00022840"/>
    </source>
</evidence>
<evidence type="ECO:0000259" key="3">
    <source>
        <dbReference type="Pfam" id="PF13538"/>
    </source>
</evidence>
<proteinExistence type="predicted"/>
<dbReference type="Gene3D" id="2.30.30.940">
    <property type="match status" value="1"/>
</dbReference>
<gene>
    <name evidence="5" type="ORF">ABAZ39_11530</name>
</gene>
<evidence type="ECO:0000313" key="6">
    <source>
        <dbReference type="Proteomes" id="UP000027186"/>
    </source>
</evidence>
<dbReference type="InterPro" id="IPR027417">
    <property type="entry name" value="P-loop_NTPase"/>
</dbReference>
<dbReference type="Pfam" id="PF13604">
    <property type="entry name" value="AAA_30"/>
    <property type="match status" value="1"/>
</dbReference>
<feature type="domain" description="UvrD-like helicase C-terminal" evidence="3">
    <location>
        <begin position="671"/>
        <end position="717"/>
    </location>
</feature>
<dbReference type="Proteomes" id="UP000027186">
    <property type="component" value="Chromosome"/>
</dbReference>